<organism evidence="2 3">
    <name type="scientific">Trichinella nelsoni</name>
    <dbReference type="NCBI Taxonomy" id="6336"/>
    <lineage>
        <taxon>Eukaryota</taxon>
        <taxon>Metazoa</taxon>
        <taxon>Ecdysozoa</taxon>
        <taxon>Nematoda</taxon>
        <taxon>Enoplea</taxon>
        <taxon>Dorylaimia</taxon>
        <taxon>Trichinellida</taxon>
        <taxon>Trichinellidae</taxon>
        <taxon>Trichinella</taxon>
    </lineage>
</organism>
<dbReference type="OrthoDB" id="5938829at2759"/>
<evidence type="ECO:0000313" key="3">
    <source>
        <dbReference type="Proteomes" id="UP000054630"/>
    </source>
</evidence>
<keyword evidence="1" id="KW-0472">Membrane</keyword>
<dbReference type="AlphaFoldDB" id="A0A0V0SBY9"/>
<protein>
    <submittedName>
        <fullName evidence="2">Uncharacterized protein</fullName>
    </submittedName>
</protein>
<reference evidence="2 3" key="1">
    <citation type="submission" date="2015-01" db="EMBL/GenBank/DDBJ databases">
        <title>Evolution of Trichinella species and genotypes.</title>
        <authorList>
            <person name="Korhonen P.K."/>
            <person name="Edoardo P."/>
            <person name="Giuseppe L.R."/>
            <person name="Gasser R.B."/>
        </authorList>
    </citation>
    <scope>NUCLEOTIDE SEQUENCE [LARGE SCALE GENOMIC DNA]</scope>
    <source>
        <strain evidence="2">ISS37</strain>
    </source>
</reference>
<proteinExistence type="predicted"/>
<gene>
    <name evidence="2" type="ORF">T07_5448</name>
</gene>
<accession>A0A0V0SBY9</accession>
<comment type="caution">
    <text evidence="2">The sequence shown here is derived from an EMBL/GenBank/DDBJ whole genome shotgun (WGS) entry which is preliminary data.</text>
</comment>
<dbReference type="Proteomes" id="UP000054630">
    <property type="component" value="Unassembled WGS sequence"/>
</dbReference>
<feature type="transmembrane region" description="Helical" evidence="1">
    <location>
        <begin position="38"/>
        <end position="57"/>
    </location>
</feature>
<dbReference type="EMBL" id="JYDL01000019">
    <property type="protein sequence ID" value="KRX24231.1"/>
    <property type="molecule type" value="Genomic_DNA"/>
</dbReference>
<keyword evidence="1" id="KW-1133">Transmembrane helix</keyword>
<evidence type="ECO:0000313" key="2">
    <source>
        <dbReference type="EMBL" id="KRX24231.1"/>
    </source>
</evidence>
<keyword evidence="1" id="KW-0812">Transmembrane</keyword>
<sequence>MLNYWAHAWYLFETLEKSTSSRMVEFWYRKRFLHYSEVFVEIAFSCAIVLCFGQFYFSSFSIHLEQIYKNCFKSISRTKGAPPGNCNVSVHKSEIQAQMSLESATFDRGYMLKFERCIINGAGFVLITDVPNKITSLHNFLAIFIQIRFHKTFWKVPRQTKAYMSNK</sequence>
<evidence type="ECO:0000256" key="1">
    <source>
        <dbReference type="SAM" id="Phobius"/>
    </source>
</evidence>
<name>A0A0V0SBY9_9BILA</name>
<keyword evidence="3" id="KW-1185">Reference proteome</keyword>